<feature type="transmembrane region" description="Helical" evidence="11">
    <location>
        <begin position="166"/>
        <end position="182"/>
    </location>
</feature>
<evidence type="ECO:0000256" key="4">
    <source>
        <dbReference type="ARBA" id="ARBA00022692"/>
    </source>
</evidence>
<dbReference type="EMBL" id="CAKOAT010641820">
    <property type="protein sequence ID" value="CAH8384934.1"/>
    <property type="molecule type" value="Genomic_DNA"/>
</dbReference>
<organism evidence="14 15">
    <name type="scientific">Eruca vesicaria subsp. sativa</name>
    <name type="common">Garden rocket</name>
    <name type="synonym">Eruca sativa</name>
    <dbReference type="NCBI Taxonomy" id="29727"/>
    <lineage>
        <taxon>Eukaryota</taxon>
        <taxon>Viridiplantae</taxon>
        <taxon>Streptophyta</taxon>
        <taxon>Embryophyta</taxon>
        <taxon>Tracheophyta</taxon>
        <taxon>Spermatophyta</taxon>
        <taxon>Magnoliopsida</taxon>
        <taxon>eudicotyledons</taxon>
        <taxon>Gunneridae</taxon>
        <taxon>Pentapetalae</taxon>
        <taxon>rosids</taxon>
        <taxon>malvids</taxon>
        <taxon>Brassicales</taxon>
        <taxon>Brassicaceae</taxon>
        <taxon>Brassiceae</taxon>
        <taxon>Eruca</taxon>
    </lineage>
</organism>
<dbReference type="CDD" id="cd18577">
    <property type="entry name" value="ABC_6TM_Pgp_ABCB1_D1_like"/>
    <property type="match status" value="1"/>
</dbReference>
<keyword evidence="9 11" id="KW-0472">Membrane</keyword>
<dbReference type="Gene3D" id="1.20.1560.10">
    <property type="entry name" value="ABC transporter type 1, transmembrane domain"/>
    <property type="match status" value="1"/>
</dbReference>
<feature type="domain" description="ABC transmembrane type-1" evidence="13">
    <location>
        <begin position="690"/>
        <end position="977"/>
    </location>
</feature>
<evidence type="ECO:0000256" key="1">
    <source>
        <dbReference type="ARBA" id="ARBA00004651"/>
    </source>
</evidence>
<evidence type="ECO:0000259" key="12">
    <source>
        <dbReference type="PROSITE" id="PS50893"/>
    </source>
</evidence>
<dbReference type="AlphaFoldDB" id="A0ABC8LN53"/>
<evidence type="ECO:0008006" key="16">
    <source>
        <dbReference type="Google" id="ProtNLM"/>
    </source>
</evidence>
<dbReference type="GO" id="GO:0009640">
    <property type="term" value="P:photomorphogenesis"/>
    <property type="evidence" value="ECO:0007669"/>
    <property type="project" value="UniProtKB-ARBA"/>
</dbReference>
<dbReference type="GO" id="GO:0048443">
    <property type="term" value="P:stamen development"/>
    <property type="evidence" value="ECO:0007669"/>
    <property type="project" value="UniProtKB-ARBA"/>
</dbReference>
<feature type="transmembrane region" description="Helical" evidence="11">
    <location>
        <begin position="732"/>
        <end position="754"/>
    </location>
</feature>
<dbReference type="Pfam" id="PF00664">
    <property type="entry name" value="ABC_membrane"/>
    <property type="match status" value="2"/>
</dbReference>
<dbReference type="CDD" id="cd18578">
    <property type="entry name" value="ABC_6TM_Pgp_ABCB1_D2_like"/>
    <property type="match status" value="1"/>
</dbReference>
<dbReference type="FunFam" id="1.20.1560.10:FF:000029">
    <property type="entry name" value="ABC transporter B family member 1"/>
    <property type="match status" value="1"/>
</dbReference>
<feature type="transmembrane region" description="Helical" evidence="11">
    <location>
        <begin position="39"/>
        <end position="66"/>
    </location>
</feature>
<dbReference type="InterPro" id="IPR036640">
    <property type="entry name" value="ABC1_TM_sf"/>
</dbReference>
<dbReference type="PROSITE" id="PS50929">
    <property type="entry name" value="ABC_TM1F"/>
    <property type="match status" value="2"/>
</dbReference>
<dbReference type="PROSITE" id="PS00211">
    <property type="entry name" value="ABC_TRANSPORTER_1"/>
    <property type="match status" value="2"/>
</dbReference>
<dbReference type="GO" id="GO:0009637">
    <property type="term" value="P:response to blue light"/>
    <property type="evidence" value="ECO:0007669"/>
    <property type="project" value="UniProtKB-ARBA"/>
</dbReference>
<dbReference type="GO" id="GO:1900459">
    <property type="term" value="P:positive regulation of brassinosteroid mediated signaling pathway"/>
    <property type="evidence" value="ECO:0007669"/>
    <property type="project" value="UniProtKB-ARBA"/>
</dbReference>
<dbReference type="GO" id="GO:0010329">
    <property type="term" value="F:auxin efflux transmembrane transporter activity"/>
    <property type="evidence" value="ECO:0007669"/>
    <property type="project" value="UniProtKB-ARBA"/>
</dbReference>
<accession>A0ABC8LN53</accession>
<evidence type="ECO:0000313" key="15">
    <source>
        <dbReference type="Proteomes" id="UP001642260"/>
    </source>
</evidence>
<evidence type="ECO:0000313" key="14">
    <source>
        <dbReference type="EMBL" id="CAH8384934.1"/>
    </source>
</evidence>
<dbReference type="SUPFAM" id="SSF90123">
    <property type="entry name" value="ABC transporter transmembrane region"/>
    <property type="match status" value="2"/>
</dbReference>
<proteinExistence type="inferred from homology"/>
<keyword evidence="7" id="KW-0067">ATP-binding</keyword>
<dbReference type="GO" id="GO:0009741">
    <property type="term" value="P:response to brassinosteroid"/>
    <property type="evidence" value="ECO:0007669"/>
    <property type="project" value="UniProtKB-ARBA"/>
</dbReference>
<dbReference type="SMART" id="SM00382">
    <property type="entry name" value="AAA"/>
    <property type="match status" value="2"/>
</dbReference>
<evidence type="ECO:0000256" key="5">
    <source>
        <dbReference type="ARBA" id="ARBA00022737"/>
    </source>
</evidence>
<evidence type="ECO:0000256" key="10">
    <source>
        <dbReference type="ARBA" id="ARBA00023180"/>
    </source>
</evidence>
<gene>
    <name evidence="14" type="ORF">ERUC_LOCUS37417</name>
</gene>
<dbReference type="FunFam" id="1.20.1560.10:FF:000009">
    <property type="entry name" value="ABC transporter B family member 1"/>
    <property type="match status" value="1"/>
</dbReference>
<evidence type="ECO:0000256" key="8">
    <source>
        <dbReference type="ARBA" id="ARBA00022989"/>
    </source>
</evidence>
<evidence type="ECO:0000256" key="11">
    <source>
        <dbReference type="SAM" id="Phobius"/>
    </source>
</evidence>
<dbReference type="PANTHER" id="PTHR43394:SF11">
    <property type="entry name" value="ATP-BINDING CASSETTE TRANSPORTER"/>
    <property type="match status" value="1"/>
</dbReference>
<dbReference type="PANTHER" id="PTHR43394">
    <property type="entry name" value="ATP-DEPENDENT PERMEASE MDL1, MITOCHONDRIAL"/>
    <property type="match status" value="1"/>
</dbReference>
<evidence type="ECO:0000256" key="9">
    <source>
        <dbReference type="ARBA" id="ARBA00023136"/>
    </source>
</evidence>
<feature type="domain" description="ABC transporter" evidence="12">
    <location>
        <begin position="1012"/>
        <end position="1248"/>
    </location>
</feature>
<feature type="domain" description="ABC transmembrane type-1" evidence="13">
    <location>
        <begin position="42"/>
        <end position="330"/>
    </location>
</feature>
<dbReference type="GO" id="GO:0005886">
    <property type="term" value="C:plasma membrane"/>
    <property type="evidence" value="ECO:0007669"/>
    <property type="project" value="UniProtKB-SubCell"/>
</dbReference>
<dbReference type="SUPFAM" id="SSF52540">
    <property type="entry name" value="P-loop containing nucleoside triphosphate hydrolases"/>
    <property type="match status" value="2"/>
</dbReference>
<protein>
    <recommendedName>
        <fullName evidence="16">ABC transporter B family member 19</fullName>
    </recommendedName>
</protein>
<dbReference type="InterPro" id="IPR003593">
    <property type="entry name" value="AAA+_ATPase"/>
</dbReference>
<feature type="transmembrane region" description="Helical" evidence="11">
    <location>
        <begin position="269"/>
        <end position="290"/>
    </location>
</feature>
<dbReference type="InterPro" id="IPR003439">
    <property type="entry name" value="ABC_transporter-like_ATP-bd"/>
</dbReference>
<name>A0ABC8LN53_ERUVS</name>
<reference evidence="14 15" key="1">
    <citation type="submission" date="2022-03" db="EMBL/GenBank/DDBJ databases">
        <authorList>
            <person name="Macdonald S."/>
            <person name="Ahmed S."/>
            <person name="Newling K."/>
        </authorList>
    </citation>
    <scope>NUCLEOTIDE SEQUENCE [LARGE SCALE GENOMIC DNA]</scope>
</reference>
<dbReference type="FunFam" id="3.40.50.300:FF:000251">
    <property type="entry name" value="ABC transporter B family member 19"/>
    <property type="match status" value="2"/>
</dbReference>
<dbReference type="Pfam" id="PF00005">
    <property type="entry name" value="ABC_tran"/>
    <property type="match status" value="2"/>
</dbReference>
<dbReference type="Proteomes" id="UP001642260">
    <property type="component" value="Unassembled WGS sequence"/>
</dbReference>
<dbReference type="GO" id="GO:0005524">
    <property type="term" value="F:ATP binding"/>
    <property type="evidence" value="ECO:0007669"/>
    <property type="project" value="UniProtKB-KW"/>
</dbReference>
<sequence length="1254" mass="136990">MSETPADAKPVPPAEAEKKKEQSLPFFKLFSFADKFDHLLMITGSIGAIIHGSSMPVFFLLFGQMVNGFGKNQMDLHQMTQEVSKYALYFVYLGLVVCFSSYAEIACWMYSGERQVAALRKKYLESVLKQDVGFFDTDARTGDIVFSVSTDTLLVQDAISEKVGNFIHYLSTFLAGLVVGFVSAWRLALLSVAVIPGIAFAGGLYAYTLTGITSKSRESYANAGVIAEQAIAQVRTVYSYVGERKALSSYSDAIQYTLKLGYKAGMAKGLGLGCTYGIACMSWALVFWYAGVFIRSGTTDGGKAFTAIFSAIVGGMSLGQSISNLGAFSKGKAAGYKLMEIINQRPTIVQDPLDGKCLEEVHGNIEFKDVTFSYPSRPDVTIFRNFSIFFPSGKTVAVVGGSGSGKSTVVSLIERFYDPNNAGQILLDGVEIKTLQLKFLREQIGLVNQEPALFATTILENILYGKPDATMVEVEAAASAANAHSFITLLPKGYDTQVGERGVQLSGGQKQRIAIARAMLKNPKILLLDEATSALDASSESIVQEALDRVMVGRTTVVVAHRLCTIRNVDSIAVIQQGQVVETGTHEELIAKSCGAYASLIRFQEMVGTRDFSNPSTRRTRSTRLSHSLSTKSLSLRSGSLRNLSYSYSTGADGRIEMISNAESDRKTRAPQNYFYRLLKLNAPEWPYSIMGAVGSVLSGFIGPTFAIVMSNMIEVFYYTDYVSMERKTKEYVFIYIGVGIYAVIAYLIQHYFFSIMGENLTTRVRRMMLSAILRNEVGWFDEDEHNSSLIASRLATDAADVKSAIAERISVILQNMTSLLTSFIVAFIIEWRVSLLILCTFPLLVLANFAQQLSLKGFAGDTAKAHAKTSMIAGEGVSNIRTVAAFNAQSKILSLFSHELRIPQKRSFYKSQTSGFLFGLSQLALYGSEALILWYGAHLVSQGKSTFSKVIKVFVVLVITANSVAETVSLAPEIIRGGEAVGSVFSVLDRQTRIDPDDSDADQVETIRGDIEFRHVDFAYPSRPDVMVFTDFNLRIRAGHSQALVGASGSGKSSVIAMIERFYDPLAGKVMIDGKDIRRLNLKSLRLKIGLVQQEPALFAATIFDNIAYGKDGATESEVIEAARAANAHGFISGLPEGYKTPVGERGVQLSGGQKQRIAIARAVLKNPSVLLLDEATSALDAESECVLQEALERLMRGRTTVVVAHRLSTIRGVDCIGVIQDGRIVEQGRHSELVSRPEGAYSRLLQLQTHRI</sequence>
<feature type="transmembrane region" description="Helical" evidence="11">
    <location>
        <begin position="824"/>
        <end position="847"/>
    </location>
</feature>
<keyword evidence="3" id="KW-0813">Transport</keyword>
<evidence type="ECO:0000256" key="7">
    <source>
        <dbReference type="ARBA" id="ARBA00022840"/>
    </source>
</evidence>
<keyword evidence="6" id="KW-0547">Nucleotide-binding</keyword>
<feature type="transmembrane region" description="Helical" evidence="11">
    <location>
        <begin position="686"/>
        <end position="711"/>
    </location>
</feature>
<dbReference type="InterPro" id="IPR017871">
    <property type="entry name" value="ABC_transporter-like_CS"/>
</dbReference>
<keyword evidence="15" id="KW-1185">Reference proteome</keyword>
<dbReference type="GO" id="GO:0008361">
    <property type="term" value="P:regulation of cell size"/>
    <property type="evidence" value="ECO:0007669"/>
    <property type="project" value="UniProtKB-ARBA"/>
</dbReference>
<comment type="caution">
    <text evidence="14">The sequence shown here is derived from an EMBL/GenBank/DDBJ whole genome shotgun (WGS) entry which is preliminary data.</text>
</comment>
<keyword evidence="8 11" id="KW-1133">Transmembrane helix</keyword>
<evidence type="ECO:0000256" key="2">
    <source>
        <dbReference type="ARBA" id="ARBA00007577"/>
    </source>
</evidence>
<dbReference type="GO" id="GO:0043481">
    <property type="term" value="P:anthocyanin accumulation in tissues in response to UV light"/>
    <property type="evidence" value="ECO:0007669"/>
    <property type="project" value="UniProtKB-ARBA"/>
</dbReference>
<feature type="transmembrane region" description="Helical" evidence="11">
    <location>
        <begin position="188"/>
        <end position="207"/>
    </location>
</feature>
<dbReference type="Gene3D" id="3.40.50.300">
    <property type="entry name" value="P-loop containing nucleotide triphosphate hydrolases"/>
    <property type="match status" value="2"/>
</dbReference>
<feature type="domain" description="ABC transporter" evidence="12">
    <location>
        <begin position="365"/>
        <end position="602"/>
    </location>
</feature>
<dbReference type="InterPro" id="IPR027417">
    <property type="entry name" value="P-loop_NTPase"/>
</dbReference>
<comment type="similarity">
    <text evidence="2">Belongs to the ABC transporter superfamily. ABCB family. Multidrug resistance exporter (TC 3.A.1.201) subfamily.</text>
</comment>
<dbReference type="InterPro" id="IPR011527">
    <property type="entry name" value="ABC1_TM_dom"/>
</dbReference>
<dbReference type="GO" id="GO:0009733">
    <property type="term" value="P:response to auxin"/>
    <property type="evidence" value="ECO:0007669"/>
    <property type="project" value="UniProtKB-ARBA"/>
</dbReference>
<evidence type="ECO:0000256" key="3">
    <source>
        <dbReference type="ARBA" id="ARBA00022448"/>
    </source>
</evidence>
<dbReference type="GO" id="GO:0009926">
    <property type="term" value="P:auxin polar transport"/>
    <property type="evidence" value="ECO:0007669"/>
    <property type="project" value="UniProtKB-ARBA"/>
</dbReference>
<feature type="transmembrane region" description="Helical" evidence="11">
    <location>
        <begin position="916"/>
        <end position="938"/>
    </location>
</feature>
<evidence type="ECO:0000259" key="13">
    <source>
        <dbReference type="PROSITE" id="PS50929"/>
    </source>
</evidence>
<keyword evidence="10" id="KW-0325">Glycoprotein</keyword>
<feature type="transmembrane region" description="Helical" evidence="11">
    <location>
        <begin position="86"/>
        <end position="111"/>
    </location>
</feature>
<keyword evidence="5" id="KW-0677">Repeat</keyword>
<dbReference type="GO" id="GO:0009958">
    <property type="term" value="P:positive gravitropism"/>
    <property type="evidence" value="ECO:0007669"/>
    <property type="project" value="UniProtKB-ARBA"/>
</dbReference>
<dbReference type="CDD" id="cd03249">
    <property type="entry name" value="ABC_MTABC3_MDL1_MDL2"/>
    <property type="match status" value="2"/>
</dbReference>
<dbReference type="PROSITE" id="PS50893">
    <property type="entry name" value="ABC_TRANSPORTER_2"/>
    <property type="match status" value="2"/>
</dbReference>
<evidence type="ECO:0000256" key="6">
    <source>
        <dbReference type="ARBA" id="ARBA00022741"/>
    </source>
</evidence>
<keyword evidence="4 11" id="KW-0812">Transmembrane</keyword>
<dbReference type="InterPro" id="IPR039421">
    <property type="entry name" value="Type_1_exporter"/>
</dbReference>
<comment type="subcellular location">
    <subcellularLocation>
        <location evidence="1">Cell membrane</location>
        <topology evidence="1">Multi-pass membrane protein</topology>
    </subcellularLocation>
</comment>